<protein>
    <submittedName>
        <fullName evidence="1">Uncharacterized protein</fullName>
    </submittedName>
</protein>
<reference evidence="1" key="1">
    <citation type="submission" date="2022-07" db="EMBL/GenBank/DDBJ databases">
        <title>Phylogenomic reconstructions and comparative analyses of Kickxellomycotina fungi.</title>
        <authorList>
            <person name="Reynolds N.K."/>
            <person name="Stajich J.E."/>
            <person name="Barry K."/>
            <person name="Grigoriev I.V."/>
            <person name="Crous P."/>
            <person name="Smith M.E."/>
        </authorList>
    </citation>
    <scope>NUCLEOTIDE SEQUENCE</scope>
    <source>
        <strain evidence="1">CBS 102833</strain>
    </source>
</reference>
<gene>
    <name evidence="1" type="ORF">H4S07_005690</name>
</gene>
<dbReference type="EMBL" id="JANBUP010002940">
    <property type="protein sequence ID" value="KAJ2798439.1"/>
    <property type="molecule type" value="Genomic_DNA"/>
</dbReference>
<name>A0ACC1L192_9FUNG</name>
<dbReference type="Proteomes" id="UP001140096">
    <property type="component" value="Unassembled WGS sequence"/>
</dbReference>
<evidence type="ECO:0000313" key="2">
    <source>
        <dbReference type="Proteomes" id="UP001140096"/>
    </source>
</evidence>
<proteinExistence type="predicted"/>
<keyword evidence="2" id="KW-1185">Reference proteome</keyword>
<comment type="caution">
    <text evidence="1">The sequence shown here is derived from an EMBL/GenBank/DDBJ whole genome shotgun (WGS) entry which is preliminary data.</text>
</comment>
<sequence>DDVVLSAFAGGGGRMSMAVPSDVHPLRAAMQSGMSSSTPHLAGTMNQYSMQQMQQQMQLQQHLQQQQQLQALQQQQQQAAIYVAADQHRRQPASNMQQAGTLPRSNTGNTISPGSTPFNAVNSRQSLASTNSGGSGGSSSGSSPLAMNGRGAANGSRWVKDSGATARNQASTMPRPRGTNGSSNARANVSSVYELPGRSAKTEVSFATTAKPASQPANKYGARFTSAAVNDSDEEDNSEDEGSDDGGVSAKKVSRELRQFFDAFVEKCLDVKPYAWLEFETAFNAYKNFCARNGLRGKDAANSSQFQDLMNAAEWQLKTKDSGVKAYYNTCLI</sequence>
<accession>A0ACC1L192</accession>
<feature type="non-terminal residue" evidence="1">
    <location>
        <position position="1"/>
    </location>
</feature>
<evidence type="ECO:0000313" key="1">
    <source>
        <dbReference type="EMBL" id="KAJ2798439.1"/>
    </source>
</evidence>
<organism evidence="1 2">
    <name type="scientific">Coemansia furcata</name>
    <dbReference type="NCBI Taxonomy" id="417177"/>
    <lineage>
        <taxon>Eukaryota</taxon>
        <taxon>Fungi</taxon>
        <taxon>Fungi incertae sedis</taxon>
        <taxon>Zoopagomycota</taxon>
        <taxon>Kickxellomycotina</taxon>
        <taxon>Kickxellomycetes</taxon>
        <taxon>Kickxellales</taxon>
        <taxon>Kickxellaceae</taxon>
        <taxon>Coemansia</taxon>
    </lineage>
</organism>